<dbReference type="Gene3D" id="3.90.25.10">
    <property type="entry name" value="UDP-galactose 4-epimerase, domain 1"/>
    <property type="match status" value="1"/>
</dbReference>
<comment type="caution">
    <text evidence="4">The sequence shown here is derived from an EMBL/GenBank/DDBJ whole genome shotgun (WGS) entry which is preliminary data.</text>
</comment>
<dbReference type="Proteomes" id="UP000275385">
    <property type="component" value="Unassembled WGS sequence"/>
</dbReference>
<dbReference type="InterPro" id="IPR036291">
    <property type="entry name" value="NAD(P)-bd_dom_sf"/>
</dbReference>
<evidence type="ECO:0000256" key="2">
    <source>
        <dbReference type="ARBA" id="ARBA00022857"/>
    </source>
</evidence>
<dbReference type="GO" id="GO:0005634">
    <property type="term" value="C:nucleus"/>
    <property type="evidence" value="ECO:0007669"/>
    <property type="project" value="TreeGrafter"/>
</dbReference>
<dbReference type="Pfam" id="PF05368">
    <property type="entry name" value="NmrA"/>
    <property type="match status" value="1"/>
</dbReference>
<evidence type="ECO:0000256" key="1">
    <source>
        <dbReference type="ARBA" id="ARBA00006328"/>
    </source>
</evidence>
<dbReference type="InterPro" id="IPR008030">
    <property type="entry name" value="NmrA-like"/>
</dbReference>
<reference evidence="4 5" key="1">
    <citation type="submission" date="2018-08" db="EMBL/GenBank/DDBJ databases">
        <title>Draft genome of the lignicolous fungus Coniochaeta pulveracea.</title>
        <authorList>
            <person name="Borstlap C.J."/>
            <person name="De Witt R.N."/>
            <person name="Botha A."/>
            <person name="Volschenk H."/>
        </authorList>
    </citation>
    <scope>NUCLEOTIDE SEQUENCE [LARGE SCALE GENOMIC DNA]</scope>
    <source>
        <strain evidence="4 5">CAB683</strain>
    </source>
</reference>
<dbReference type="InterPro" id="IPR051164">
    <property type="entry name" value="NmrA-like_oxidored"/>
</dbReference>
<dbReference type="Gene3D" id="3.40.50.720">
    <property type="entry name" value="NAD(P)-binding Rossmann-like Domain"/>
    <property type="match status" value="1"/>
</dbReference>
<evidence type="ECO:0000313" key="5">
    <source>
        <dbReference type="Proteomes" id="UP000275385"/>
    </source>
</evidence>
<comment type="similarity">
    <text evidence="1">Belongs to the NmrA-type oxidoreductase family.</text>
</comment>
<keyword evidence="2" id="KW-0521">NADP</keyword>
<dbReference type="EMBL" id="QVQW01000004">
    <property type="protein sequence ID" value="RKU48553.1"/>
    <property type="molecule type" value="Genomic_DNA"/>
</dbReference>
<sequence>MSTTTAPASLPAPRVILLTGATGKQGGAVLKALLRQGPTTPAFTLLAVTRNPSSPQAQALLSQSPAIKLIQGDLDDIDTLWSNASSAVSPHQIWGVYSVQVSEGPGATPEREITQGRGLIDKSIEEGVEMFMYSGVDRGGDEESWKNQTPVPHFQTKWLIENHLRDVTAPGTQGEGMMWTILRPVAFMDNLEPGFKTKVFMTAMKTYLGTEKTMQWVAVEDVGVFAAKAFFQPREWNRRAVSIAGDELNLAGMEEAFEKGAGIPYPSTFWVFGAALTTLVKELGLMIGWFSSQGYKADLEQRRLEHPDLLTLEKWLQTRSSFA</sequence>
<dbReference type="SUPFAM" id="SSF51735">
    <property type="entry name" value="NAD(P)-binding Rossmann-fold domains"/>
    <property type="match status" value="1"/>
</dbReference>
<dbReference type="STRING" id="177199.A0A420YKX9"/>
<gene>
    <name evidence="4" type="ORF">DL546_007866</name>
</gene>
<evidence type="ECO:0000313" key="4">
    <source>
        <dbReference type="EMBL" id="RKU48553.1"/>
    </source>
</evidence>
<dbReference type="OrthoDB" id="9997102at2759"/>
<dbReference type="AlphaFoldDB" id="A0A420YKX9"/>
<evidence type="ECO:0000259" key="3">
    <source>
        <dbReference type="Pfam" id="PF05368"/>
    </source>
</evidence>
<feature type="domain" description="NmrA-like" evidence="3">
    <location>
        <begin position="15"/>
        <end position="304"/>
    </location>
</feature>
<dbReference type="PANTHER" id="PTHR42748">
    <property type="entry name" value="NITROGEN METABOLITE REPRESSION PROTEIN NMRA FAMILY MEMBER"/>
    <property type="match status" value="1"/>
</dbReference>
<accession>A0A420YKX9</accession>
<dbReference type="PANTHER" id="PTHR42748:SF25">
    <property type="entry name" value="NMRA FAMILY PROTEIN"/>
    <property type="match status" value="1"/>
</dbReference>
<name>A0A420YKX9_9PEZI</name>
<keyword evidence="5" id="KW-1185">Reference proteome</keyword>
<protein>
    <recommendedName>
        <fullName evidence="3">NmrA-like domain-containing protein</fullName>
    </recommendedName>
</protein>
<organism evidence="4 5">
    <name type="scientific">Coniochaeta pulveracea</name>
    <dbReference type="NCBI Taxonomy" id="177199"/>
    <lineage>
        <taxon>Eukaryota</taxon>
        <taxon>Fungi</taxon>
        <taxon>Dikarya</taxon>
        <taxon>Ascomycota</taxon>
        <taxon>Pezizomycotina</taxon>
        <taxon>Sordariomycetes</taxon>
        <taxon>Sordariomycetidae</taxon>
        <taxon>Coniochaetales</taxon>
        <taxon>Coniochaetaceae</taxon>
        <taxon>Coniochaeta</taxon>
    </lineage>
</organism>
<proteinExistence type="inferred from homology"/>